<feature type="non-terminal residue" evidence="20">
    <location>
        <position position="1171"/>
    </location>
</feature>
<evidence type="ECO:0000256" key="14">
    <source>
        <dbReference type="ARBA" id="ARBA00034532"/>
    </source>
</evidence>
<keyword evidence="5" id="KW-0962">Peroxisome biogenesis</keyword>
<dbReference type="InterPro" id="IPR041569">
    <property type="entry name" value="AAA_lid_3"/>
</dbReference>
<gene>
    <name evidence="20" type="ORF">H5410_023293</name>
</gene>
<evidence type="ECO:0000256" key="3">
    <source>
        <dbReference type="ARBA" id="ARBA00022448"/>
    </source>
</evidence>
<evidence type="ECO:0000256" key="5">
    <source>
        <dbReference type="ARBA" id="ARBA00022593"/>
    </source>
</evidence>
<evidence type="ECO:0000313" key="21">
    <source>
        <dbReference type="Proteomes" id="UP000824120"/>
    </source>
</evidence>
<dbReference type="SUPFAM" id="SSF52540">
    <property type="entry name" value="P-loop containing nucleoside triphosphate hydrolases"/>
    <property type="match status" value="2"/>
</dbReference>
<feature type="domain" description="AAA+ ATPase" evidence="19">
    <location>
        <begin position="843"/>
        <end position="979"/>
    </location>
</feature>
<comment type="caution">
    <text evidence="20">The sequence shown here is derived from an EMBL/GenBank/DDBJ whole genome shotgun (WGS) entry which is preliminary data.</text>
</comment>
<evidence type="ECO:0000256" key="2">
    <source>
        <dbReference type="ARBA" id="ARBA00006914"/>
    </source>
</evidence>
<comment type="similarity">
    <text evidence="2">Belongs to the AAA ATPase family.</text>
</comment>
<dbReference type="SMART" id="SM00382">
    <property type="entry name" value="AAA"/>
    <property type="match status" value="2"/>
</dbReference>
<dbReference type="SUPFAM" id="SSF50692">
    <property type="entry name" value="ADC-like"/>
    <property type="match status" value="1"/>
</dbReference>
<dbReference type="CDD" id="cd19526">
    <property type="entry name" value="RecA-like_PEX1_r2"/>
    <property type="match status" value="1"/>
</dbReference>
<dbReference type="Pfam" id="PF17862">
    <property type="entry name" value="AAA_lid_3"/>
    <property type="match status" value="1"/>
</dbReference>
<dbReference type="EMBL" id="JACXVP010000004">
    <property type="protein sequence ID" value="KAG5612012.1"/>
    <property type="molecule type" value="Genomic_DNA"/>
</dbReference>
<dbReference type="Pfam" id="PF09262">
    <property type="entry name" value="PEX-1N"/>
    <property type="match status" value="1"/>
</dbReference>
<evidence type="ECO:0000256" key="16">
    <source>
        <dbReference type="ARBA" id="ARBA00048778"/>
    </source>
</evidence>
<organism evidence="20 21">
    <name type="scientific">Solanum commersonii</name>
    <name type="common">Commerson's wild potato</name>
    <name type="synonym">Commerson's nightshade</name>
    <dbReference type="NCBI Taxonomy" id="4109"/>
    <lineage>
        <taxon>Eukaryota</taxon>
        <taxon>Viridiplantae</taxon>
        <taxon>Streptophyta</taxon>
        <taxon>Embryophyta</taxon>
        <taxon>Tracheophyta</taxon>
        <taxon>Spermatophyta</taxon>
        <taxon>Magnoliopsida</taxon>
        <taxon>eudicotyledons</taxon>
        <taxon>Gunneridae</taxon>
        <taxon>Pentapetalae</taxon>
        <taxon>asterids</taxon>
        <taxon>lamiids</taxon>
        <taxon>Solanales</taxon>
        <taxon>Solanaceae</taxon>
        <taxon>Solanoideae</taxon>
        <taxon>Solaneae</taxon>
        <taxon>Solanum</taxon>
    </lineage>
</organism>
<dbReference type="InterPro" id="IPR050168">
    <property type="entry name" value="AAA_ATPase_domain"/>
</dbReference>
<dbReference type="OrthoDB" id="2187at2759"/>
<keyword evidence="12" id="KW-0576">Peroxisome</keyword>
<evidence type="ECO:0000256" key="9">
    <source>
        <dbReference type="ARBA" id="ARBA00022840"/>
    </source>
</evidence>
<dbReference type="FunFam" id="1.10.8.60:FF:000105">
    <property type="entry name" value="PeRoXisome assembly factor"/>
    <property type="match status" value="1"/>
</dbReference>
<feature type="domain" description="AAA+ ATPase" evidence="19">
    <location>
        <begin position="566"/>
        <end position="719"/>
    </location>
</feature>
<dbReference type="InterPro" id="IPR015342">
    <property type="entry name" value="PEX1-N_C-lobe"/>
</dbReference>
<dbReference type="FunFam" id="3.10.330.10:FF:000006">
    <property type="entry name" value="Peroxisome biogenesis factor 1"/>
    <property type="match status" value="1"/>
</dbReference>
<protein>
    <recommendedName>
        <fullName evidence="14">Peroxisomal ATPase PEX1</fullName>
    </recommendedName>
    <alternativeName>
        <fullName evidence="13">Peroxin-1</fullName>
    </alternativeName>
</protein>
<dbReference type="GO" id="GO:0005829">
    <property type="term" value="C:cytosol"/>
    <property type="evidence" value="ECO:0007669"/>
    <property type="project" value="UniProtKB-SubCell"/>
</dbReference>
<keyword evidence="9" id="KW-0067">ATP-binding</keyword>
<feature type="region of interest" description="Disordered" evidence="18">
    <location>
        <begin position="256"/>
        <end position="280"/>
    </location>
</feature>
<keyword evidence="3" id="KW-0813">Transport</keyword>
<evidence type="ECO:0000256" key="12">
    <source>
        <dbReference type="ARBA" id="ARBA00023140"/>
    </source>
</evidence>
<evidence type="ECO:0000256" key="7">
    <source>
        <dbReference type="ARBA" id="ARBA00022741"/>
    </source>
</evidence>
<dbReference type="GO" id="GO:0005524">
    <property type="term" value="F:ATP binding"/>
    <property type="evidence" value="ECO:0007669"/>
    <property type="project" value="UniProtKB-KW"/>
</dbReference>
<dbReference type="Gene3D" id="3.10.330.10">
    <property type="match status" value="1"/>
</dbReference>
<keyword evidence="10" id="KW-0653">Protein transport</keyword>
<dbReference type="PANTHER" id="PTHR23077:SF12">
    <property type="entry name" value="PEROXISOMAL ATPASE PEX1"/>
    <property type="match status" value="1"/>
</dbReference>
<comment type="subunit">
    <text evidence="17">Interacts with PEX6; forming the PEX1-PEX6 AAA ATPase complex, which is composed of a heterohexamer formed by a trimer of PEX1-PEX6 dimers.</text>
</comment>
<dbReference type="AlphaFoldDB" id="A0A9J5ZJE1"/>
<sequence>MELEVRVVAGIESCFVSLPVTLLQTLESTTASGYLPPVLALELRSGNNLWRLAWSGSASSYPFPNSIQIAKQYAECIGLSDRTVVQVKVVSNLPKATMVTIEPDTEDDWEVLELNAEHAEHAILNQVAIVYGAMRFPLWLHGQTIITFKVVSTFPLTPVVQLVPGTEVAVAPKRRKRNISSGEESMMQDDEISVSKALLRVQDTDDQCIHKYEADGVEMRVVLTSAIFIHPETASIYSFEPLQTVVIIPRLLPRETEKNHETDSRRGKSSVTSKEGNVGVLPDKHDIHQAMVRLIFSESVAKGHIMLPRSIRLYLRAELHSFSLSPCEFKIFQETGVSEENNAEALGKNNNNRTLTTLFRTNSDIEMGTSDWSIHEKIAAAFSCESSKEDKEMSIKSDIKKDIAALLHRWCLAQLHAVKIKAGVEVKSLILGNTTLLHFKAKDSRSIKHGVQTMNGEETSLDAMYVLSTTDDSLRDETIDAYEVAFDEGSKLTTSPKSFEPWLGKLQLGNGLSIRTVREKLFAKSTSLTTSSLDWMGTAAPDVINRLVVLLSSASWMLSSAYDFPLPGHILIHGPSGSGKTILATVAAKFAEESEDILAHIIFLSCSKLASEKPSAIRQTLLSYFADALDHAPSVVVFDDLDSIVAASSESEASQPSSSSAVLAEYFADIMDEYEEKRRNTCGIGPVAFIACAQSLSNLPQNLTSSGRFDCHVKLSAPATTERGALLKHIIQKRSLQCSDDTLLDIASKCDGYDAYDLEILVDRSVHAATARFLSSDLAVGCQEKPVLFKDDFLRAMHEFVPVAMRTSLNLLLMVAGLAGRMLEMIELPSKFPSIFAQAPLRMRSNVLLYGPPGCGKTHIIGAAAAACSLRFISVKGPELLNKYIGASEQAVRDIFSKAAAAAPCLLFFDEFDSIAPKRGHDNTGVTDRVVNQFLTELDGVEVLTGVFVFAATSRPDLLDAALLRPGRLDRLLFCDFPSQHERSEILSVLSRKLPLASDVDLDVVAHLTEGFSGADLQALLSDAQLEAVHDLLDSENGGKPDKKPVISDALLKSIASKAKSSVSDAEKQRLYDIYSQFLDSKRSVAAQLYVEVVAKKHTSLIIEAAFRVELCSERHLVCLFIVGTAITGEDFETCFMSPETVRHVCLSPFDLLFWLFVIHFMKYEVEERRT</sequence>
<dbReference type="PROSITE" id="PS00674">
    <property type="entry name" value="AAA"/>
    <property type="match status" value="1"/>
</dbReference>
<evidence type="ECO:0000256" key="10">
    <source>
        <dbReference type="ARBA" id="ARBA00022927"/>
    </source>
</evidence>
<comment type="subcellular location">
    <subcellularLocation>
        <location evidence="1">Cytoplasm</location>
        <location evidence="1">Cytosol</location>
    </subcellularLocation>
    <subcellularLocation>
        <location evidence="15">Peroxisome membrane</location>
    </subcellularLocation>
</comment>
<evidence type="ECO:0000256" key="1">
    <source>
        <dbReference type="ARBA" id="ARBA00004514"/>
    </source>
</evidence>
<dbReference type="SUPFAM" id="SSF54585">
    <property type="entry name" value="Cdc48 domain 2-like"/>
    <property type="match status" value="1"/>
</dbReference>
<proteinExistence type="inferred from homology"/>
<dbReference type="InterPro" id="IPR027417">
    <property type="entry name" value="P-loop_NTPase"/>
</dbReference>
<accession>A0A9J5ZJE1</accession>
<dbReference type="FunFam" id="3.40.50.300:FF:000149">
    <property type="entry name" value="Nuclear valosin-containing protein-like"/>
    <property type="match status" value="1"/>
</dbReference>
<dbReference type="Pfam" id="PF00004">
    <property type="entry name" value="AAA"/>
    <property type="match status" value="2"/>
</dbReference>
<evidence type="ECO:0000256" key="4">
    <source>
        <dbReference type="ARBA" id="ARBA00022490"/>
    </source>
</evidence>
<keyword evidence="7" id="KW-0547">Nucleotide-binding</keyword>
<keyword evidence="21" id="KW-1185">Reference proteome</keyword>
<dbReference type="GO" id="GO:0016887">
    <property type="term" value="F:ATP hydrolysis activity"/>
    <property type="evidence" value="ECO:0007669"/>
    <property type="project" value="InterPro"/>
</dbReference>
<keyword evidence="11" id="KW-0472">Membrane</keyword>
<keyword evidence="4" id="KW-0963">Cytoplasm</keyword>
<dbReference type="InterPro" id="IPR003960">
    <property type="entry name" value="ATPase_AAA_CS"/>
</dbReference>
<dbReference type="Gene3D" id="1.10.8.60">
    <property type="match status" value="2"/>
</dbReference>
<evidence type="ECO:0000259" key="19">
    <source>
        <dbReference type="SMART" id="SM00382"/>
    </source>
</evidence>
<dbReference type="GO" id="GO:0005778">
    <property type="term" value="C:peroxisomal membrane"/>
    <property type="evidence" value="ECO:0007669"/>
    <property type="project" value="UniProtKB-SubCell"/>
</dbReference>
<evidence type="ECO:0000256" key="6">
    <source>
        <dbReference type="ARBA" id="ARBA00022737"/>
    </source>
</evidence>
<dbReference type="GO" id="GO:0016558">
    <property type="term" value="P:protein import into peroxisome matrix"/>
    <property type="evidence" value="ECO:0007669"/>
    <property type="project" value="TreeGrafter"/>
</dbReference>
<keyword evidence="8" id="KW-0378">Hydrolase</keyword>
<evidence type="ECO:0000256" key="11">
    <source>
        <dbReference type="ARBA" id="ARBA00023136"/>
    </source>
</evidence>
<evidence type="ECO:0000256" key="8">
    <source>
        <dbReference type="ARBA" id="ARBA00022801"/>
    </source>
</evidence>
<evidence type="ECO:0000256" key="15">
    <source>
        <dbReference type="ARBA" id="ARBA00046271"/>
    </source>
</evidence>
<dbReference type="InterPro" id="IPR003959">
    <property type="entry name" value="ATPase_AAA_core"/>
</dbReference>
<feature type="compositionally biased region" description="Basic and acidic residues" evidence="18">
    <location>
        <begin position="256"/>
        <end position="266"/>
    </location>
</feature>
<dbReference type="InterPro" id="IPR029067">
    <property type="entry name" value="CDC48_domain_2-like_sf"/>
</dbReference>
<dbReference type="Gene3D" id="3.40.50.300">
    <property type="entry name" value="P-loop containing nucleotide triphosphate hydrolases"/>
    <property type="match status" value="2"/>
</dbReference>
<name>A0A9J5ZJE1_SOLCO</name>
<dbReference type="Gene3D" id="2.40.40.20">
    <property type="match status" value="1"/>
</dbReference>
<dbReference type="PANTHER" id="PTHR23077">
    <property type="entry name" value="AAA-FAMILY ATPASE"/>
    <property type="match status" value="1"/>
</dbReference>
<dbReference type="InterPro" id="IPR003593">
    <property type="entry name" value="AAA+_ATPase"/>
</dbReference>
<evidence type="ECO:0000256" key="17">
    <source>
        <dbReference type="ARBA" id="ARBA00064205"/>
    </source>
</evidence>
<evidence type="ECO:0000256" key="13">
    <source>
        <dbReference type="ARBA" id="ARBA00032509"/>
    </source>
</evidence>
<reference evidence="20 21" key="1">
    <citation type="submission" date="2020-09" db="EMBL/GenBank/DDBJ databases">
        <title>De no assembly of potato wild relative species, Solanum commersonii.</title>
        <authorList>
            <person name="Cho K."/>
        </authorList>
    </citation>
    <scope>NUCLEOTIDE SEQUENCE [LARGE SCALE GENOMIC DNA]</scope>
    <source>
        <strain evidence="20">LZ3.2</strain>
        <tissue evidence="20">Leaf</tissue>
    </source>
</reference>
<comment type="catalytic activity">
    <reaction evidence="16">
        <text>ATP + H2O = ADP + phosphate + H(+)</text>
        <dbReference type="Rhea" id="RHEA:13065"/>
        <dbReference type="ChEBI" id="CHEBI:15377"/>
        <dbReference type="ChEBI" id="CHEBI:15378"/>
        <dbReference type="ChEBI" id="CHEBI:30616"/>
        <dbReference type="ChEBI" id="CHEBI:43474"/>
        <dbReference type="ChEBI" id="CHEBI:456216"/>
    </reaction>
    <physiologicalReaction direction="left-to-right" evidence="16">
        <dbReference type="Rhea" id="RHEA:13066"/>
    </physiologicalReaction>
</comment>
<keyword evidence="6" id="KW-0677">Repeat</keyword>
<evidence type="ECO:0000256" key="18">
    <source>
        <dbReference type="SAM" id="MobiDB-lite"/>
    </source>
</evidence>
<evidence type="ECO:0000313" key="20">
    <source>
        <dbReference type="EMBL" id="KAG5612012.1"/>
    </source>
</evidence>
<dbReference type="Proteomes" id="UP000824120">
    <property type="component" value="Chromosome 4"/>
</dbReference>
<dbReference type="InterPro" id="IPR009010">
    <property type="entry name" value="Asp_de-COase-like_dom_sf"/>
</dbReference>